<dbReference type="Proteomes" id="UP000199632">
    <property type="component" value="Unassembled WGS sequence"/>
</dbReference>
<dbReference type="InterPro" id="IPR051262">
    <property type="entry name" value="SMP-30/CGR1_Lactonase"/>
</dbReference>
<feature type="binding site" evidence="4">
    <location>
        <position position="236"/>
    </location>
    <ligand>
        <name>a divalent metal cation</name>
        <dbReference type="ChEBI" id="CHEBI:60240"/>
    </ligand>
</feature>
<dbReference type="PANTHER" id="PTHR47572">
    <property type="entry name" value="LIPOPROTEIN-RELATED"/>
    <property type="match status" value="1"/>
</dbReference>
<feature type="active site" description="Proton donor/acceptor" evidence="3">
    <location>
        <position position="236"/>
    </location>
</feature>
<dbReference type="PRINTS" id="PR01790">
    <property type="entry name" value="SMP30FAMILY"/>
</dbReference>
<dbReference type="Gene3D" id="2.120.10.30">
    <property type="entry name" value="TolB, C-terminal domain"/>
    <property type="match status" value="1"/>
</dbReference>
<keyword evidence="4" id="KW-0862">Zinc</keyword>
<name>A0A1H3RWR3_9ACTN</name>
<evidence type="ECO:0000256" key="2">
    <source>
        <dbReference type="ARBA" id="ARBA00022801"/>
    </source>
</evidence>
<dbReference type="InterPro" id="IPR005511">
    <property type="entry name" value="SMP-30"/>
</dbReference>
<evidence type="ECO:0000259" key="5">
    <source>
        <dbReference type="Pfam" id="PF08450"/>
    </source>
</evidence>
<keyword evidence="7" id="KW-1185">Reference proteome</keyword>
<keyword evidence="2" id="KW-0378">Hydrolase</keyword>
<feature type="binding site" evidence="4">
    <location>
        <position position="156"/>
    </location>
    <ligand>
        <name>substrate</name>
    </ligand>
</feature>
<feature type="binding site" evidence="4">
    <location>
        <position position="189"/>
    </location>
    <ligand>
        <name>a divalent metal cation</name>
        <dbReference type="ChEBI" id="CHEBI:60240"/>
    </ligand>
</feature>
<comment type="cofactor">
    <cofactor evidence="4">
        <name>Zn(2+)</name>
        <dbReference type="ChEBI" id="CHEBI:29105"/>
    </cofactor>
    <text evidence="4">Binds 1 divalent metal cation per subunit.</text>
</comment>
<dbReference type="PANTHER" id="PTHR47572:SF4">
    <property type="entry name" value="LACTONASE DRP35"/>
    <property type="match status" value="1"/>
</dbReference>
<evidence type="ECO:0000256" key="4">
    <source>
        <dbReference type="PIRSR" id="PIRSR605511-2"/>
    </source>
</evidence>
<evidence type="ECO:0000256" key="3">
    <source>
        <dbReference type="PIRSR" id="PIRSR605511-1"/>
    </source>
</evidence>
<dbReference type="AlphaFoldDB" id="A0A1H3RWR3"/>
<dbReference type="RefSeq" id="WP_090795153.1">
    <property type="nucleotide sequence ID" value="NZ_BOND01000020.1"/>
</dbReference>
<dbReference type="InterPro" id="IPR011042">
    <property type="entry name" value="6-blade_b-propeller_TolB-like"/>
</dbReference>
<organism evidence="6 7">
    <name type="scientific">Asanoa ishikariensis</name>
    <dbReference type="NCBI Taxonomy" id="137265"/>
    <lineage>
        <taxon>Bacteria</taxon>
        <taxon>Bacillati</taxon>
        <taxon>Actinomycetota</taxon>
        <taxon>Actinomycetes</taxon>
        <taxon>Micromonosporales</taxon>
        <taxon>Micromonosporaceae</taxon>
        <taxon>Asanoa</taxon>
    </lineage>
</organism>
<evidence type="ECO:0000313" key="7">
    <source>
        <dbReference type="Proteomes" id="UP000199632"/>
    </source>
</evidence>
<dbReference type="GO" id="GO:0016787">
    <property type="term" value="F:hydrolase activity"/>
    <property type="evidence" value="ECO:0007669"/>
    <property type="project" value="UniProtKB-KW"/>
</dbReference>
<dbReference type="OrthoDB" id="241638at2"/>
<accession>A0A1H3RWR3</accession>
<evidence type="ECO:0000313" key="6">
    <source>
        <dbReference type="EMBL" id="SDZ29299.1"/>
    </source>
</evidence>
<dbReference type="Pfam" id="PF08450">
    <property type="entry name" value="SGL"/>
    <property type="match status" value="1"/>
</dbReference>
<comment type="similarity">
    <text evidence="1">Belongs to the SMP-30/CGR1 family.</text>
</comment>
<evidence type="ECO:0000256" key="1">
    <source>
        <dbReference type="ARBA" id="ARBA00008853"/>
    </source>
</evidence>
<protein>
    <submittedName>
        <fullName evidence="6">Gluconolactonase</fullName>
    </submittedName>
</protein>
<dbReference type="STRING" id="137265.SAMN05421684_4235"/>
<reference evidence="7" key="1">
    <citation type="submission" date="2016-10" db="EMBL/GenBank/DDBJ databases">
        <authorList>
            <person name="Varghese N."/>
            <person name="Submissions S."/>
        </authorList>
    </citation>
    <scope>NUCLEOTIDE SEQUENCE [LARGE SCALE GENOMIC DNA]</scope>
    <source>
        <strain evidence="7">DSM 44718</strain>
    </source>
</reference>
<sequence>MLTPHDVRRVVDRVPARFESLDERFGRTDGDAFLERLFGDGRWLEGPAYFPAGRYLVFSDIPNDRVLRWDETTGAVGVLRQPASYINGNTVDRAGRLISCEQGNRRVTRTEPDGTITVLAERYRSKRFNSPNDVVERADGTVWFTDPSYGITTDYEGHQAEPEIDGCHVYRVDPSGEVRVAAEDFERPNGLAFSPDEQTLYIADTRLKHIRKFTVADSTNLMAGEVFATCDNGSFDGLRVDAKGRVWAAAHDGLHCFSPEGDLLGKLLVPEIVSNFTFGGPKLNHLFITATTSLYTLRVNFNGASYPK</sequence>
<proteinExistence type="inferred from homology"/>
<dbReference type="EMBL" id="FNQB01000002">
    <property type="protein sequence ID" value="SDZ29299.1"/>
    <property type="molecule type" value="Genomic_DNA"/>
</dbReference>
<dbReference type="SUPFAM" id="SSF63829">
    <property type="entry name" value="Calcium-dependent phosphotriesterase"/>
    <property type="match status" value="1"/>
</dbReference>
<feature type="domain" description="SMP-30/Gluconolactonase/LRE-like region" evidence="5">
    <location>
        <begin position="45"/>
        <end position="291"/>
    </location>
</feature>
<gene>
    <name evidence="6" type="ORF">SAMN05421684_4235</name>
</gene>
<dbReference type="GO" id="GO:0046872">
    <property type="term" value="F:metal ion binding"/>
    <property type="evidence" value="ECO:0007669"/>
    <property type="project" value="UniProtKB-KW"/>
</dbReference>
<dbReference type="InterPro" id="IPR013658">
    <property type="entry name" value="SGL"/>
</dbReference>
<keyword evidence="4" id="KW-0479">Metal-binding</keyword>
<feature type="binding site" evidence="4">
    <location>
        <position position="132"/>
    </location>
    <ligand>
        <name>substrate</name>
    </ligand>
</feature>
<feature type="binding site" evidence="4">
    <location>
        <position position="45"/>
    </location>
    <ligand>
        <name>a divalent metal cation</name>
        <dbReference type="ChEBI" id="CHEBI:60240"/>
    </ligand>
</feature>